<dbReference type="InterPro" id="IPR036390">
    <property type="entry name" value="WH_DNA-bd_sf"/>
</dbReference>
<dbReference type="InterPro" id="IPR005149">
    <property type="entry name" value="Tscrpt_reg_PadR_N"/>
</dbReference>
<dbReference type="Proteomes" id="UP000236151">
    <property type="component" value="Unassembled WGS sequence"/>
</dbReference>
<dbReference type="KEGG" id="cthd:CDO33_02295"/>
<accession>A0A2K2F9D9</accession>
<reference evidence="2 3" key="1">
    <citation type="submission" date="2017-06" db="EMBL/GenBank/DDBJ databases">
        <title>Investigating the central metabolism of Clostridium thermosuccinogenes.</title>
        <authorList>
            <person name="Koendjbiharie J.G."/>
            <person name="van Kranenburg R."/>
        </authorList>
    </citation>
    <scope>NUCLEOTIDE SEQUENCE [LARGE SCALE GENOMIC DNA]</scope>
    <source>
        <strain evidence="2 3">DSM 5806</strain>
    </source>
</reference>
<dbReference type="OrthoDB" id="8595425at2"/>
<sequence>MAVKHLFLAILSKQAMHGYELKTCFEKLVSEQWTLNFGQVYTTLTRLERDGLVLSEEIKQEEKPDKKVYRITEEGLRQLKNWLEQEADWNVFGDELSFQLAALEFIDREKAKHLLEKRRVYLINLIAELVAKKNQIKDEGSLTSWIFERNIMKAEADLKWIELYMKNRN</sequence>
<evidence type="ECO:0000313" key="2">
    <source>
        <dbReference type="EMBL" id="PNT95367.1"/>
    </source>
</evidence>
<evidence type="ECO:0000259" key="1">
    <source>
        <dbReference type="Pfam" id="PF03551"/>
    </source>
</evidence>
<dbReference type="InterPro" id="IPR036388">
    <property type="entry name" value="WH-like_DNA-bd_sf"/>
</dbReference>
<keyword evidence="3" id="KW-1185">Reference proteome</keyword>
<comment type="caution">
    <text evidence="2">The sequence shown here is derived from an EMBL/GenBank/DDBJ whole genome shotgun (WGS) entry which is preliminary data.</text>
</comment>
<evidence type="ECO:0000313" key="3">
    <source>
        <dbReference type="Proteomes" id="UP000236151"/>
    </source>
</evidence>
<proteinExistence type="predicted"/>
<dbReference type="SUPFAM" id="SSF46785">
    <property type="entry name" value="Winged helix' DNA-binding domain"/>
    <property type="match status" value="1"/>
</dbReference>
<name>A0A2K2F9D9_9CLOT</name>
<organism evidence="2 3">
    <name type="scientific">Clostridium thermosuccinogenes</name>
    <dbReference type="NCBI Taxonomy" id="84032"/>
    <lineage>
        <taxon>Bacteria</taxon>
        <taxon>Bacillati</taxon>
        <taxon>Bacillota</taxon>
        <taxon>Clostridia</taxon>
        <taxon>Eubacteriales</taxon>
        <taxon>Clostridiaceae</taxon>
        <taxon>Clostridium</taxon>
    </lineage>
</organism>
<dbReference type="AlphaFoldDB" id="A0A2K2F9D9"/>
<dbReference type="PANTHER" id="PTHR43252">
    <property type="entry name" value="TRANSCRIPTIONAL REGULATOR YQJI"/>
    <property type="match status" value="1"/>
</dbReference>
<feature type="domain" description="Transcription regulator PadR N-terminal" evidence="1">
    <location>
        <begin position="8"/>
        <end position="80"/>
    </location>
</feature>
<gene>
    <name evidence="2" type="ORF">CDQ84_17180</name>
</gene>
<dbReference type="PANTHER" id="PTHR43252:SF6">
    <property type="entry name" value="NEGATIVE TRANSCRIPTION REGULATOR PADR"/>
    <property type="match status" value="1"/>
</dbReference>
<dbReference type="RefSeq" id="WP_103082973.1">
    <property type="nucleotide sequence ID" value="NZ_CP021850.1"/>
</dbReference>
<dbReference type="Gene3D" id="1.10.10.10">
    <property type="entry name" value="Winged helix-like DNA-binding domain superfamily/Winged helix DNA-binding domain"/>
    <property type="match status" value="1"/>
</dbReference>
<protein>
    <recommendedName>
        <fullName evidence="1">Transcription regulator PadR N-terminal domain-containing protein</fullName>
    </recommendedName>
</protein>
<dbReference type="EMBL" id="NIOJ01000068">
    <property type="protein sequence ID" value="PNT95367.1"/>
    <property type="molecule type" value="Genomic_DNA"/>
</dbReference>
<dbReference type="Pfam" id="PF03551">
    <property type="entry name" value="PadR"/>
    <property type="match status" value="1"/>
</dbReference>